<gene>
    <name evidence="1" type="ORF">VchoM_00365</name>
</gene>
<evidence type="ECO:0000313" key="1">
    <source>
        <dbReference type="EMBL" id="EET22338.1"/>
    </source>
</evidence>
<reference evidence="1" key="2">
    <citation type="submission" date="2008-07" db="EMBL/GenBank/DDBJ databases">
        <authorList>
            <consortium name="Broad Institute Genome Sequencing Platform"/>
            <person name="Colwell R."/>
            <person name="Grim C.J."/>
            <person name="Young S."/>
            <person name="Jaffe D."/>
            <person name="Gnerre S."/>
            <person name="Berlin A."/>
            <person name="Heiman D."/>
            <person name="Hepburn T."/>
            <person name="Shea T."/>
            <person name="Sykes S."/>
            <person name="Alvarado L."/>
            <person name="Kodira C."/>
            <person name="Heidelberg J."/>
            <person name="Lander E."/>
            <person name="Galagan J."/>
            <person name="Nusbaum C."/>
            <person name="Birren B."/>
        </authorList>
    </citation>
    <scope>NUCLEOTIDE SEQUENCE [LARGE SCALE GENOMIC DNA]</scope>
    <source>
        <strain evidence="1">MO10</strain>
    </source>
</reference>
<name>A0A0X1KVP2_VIBCO</name>
<sequence length="47" mass="5637">MSLLQAYQSVLSKNVNFAEQIEQHLFITFLYQKIITKLINHFLYLPH</sequence>
<reference evidence="1" key="1">
    <citation type="submission" date="2005-09" db="EMBL/GenBank/DDBJ databases">
        <title>Annotation of Vibrio cholerae MO10.</title>
        <authorList>
            <person name="Colwell R."/>
            <person name="Grim C.J."/>
            <person name="Young S."/>
            <person name="Jaffe D."/>
            <person name="Gnerre S."/>
            <person name="Berlin A."/>
            <person name="Heiman D."/>
            <person name="Hepburn T."/>
            <person name="Shea T."/>
            <person name="Sykes S."/>
            <person name="Yandava C."/>
            <person name="Alvarado L."/>
            <person name="Kodira C."/>
            <person name="Borodovsky M."/>
            <person name="Heidelberg J."/>
            <person name="Lander E."/>
            <person name="Galagan J."/>
            <person name="Nusbaum C."/>
            <person name="Birren B."/>
        </authorList>
    </citation>
    <scope>NUCLEOTIDE SEQUENCE [LARGE SCALE GENOMIC DNA]</scope>
    <source>
        <strain evidence="1">MO10</strain>
    </source>
</reference>
<proteinExistence type="predicted"/>
<organism evidence="1">
    <name type="scientific">Vibrio cholerae (strain MO10)</name>
    <dbReference type="NCBI Taxonomy" id="345072"/>
    <lineage>
        <taxon>Bacteria</taxon>
        <taxon>Pseudomonadati</taxon>
        <taxon>Pseudomonadota</taxon>
        <taxon>Gammaproteobacteria</taxon>
        <taxon>Vibrionales</taxon>
        <taxon>Vibrionaceae</taxon>
        <taxon>Vibrio</taxon>
    </lineage>
</organism>
<dbReference type="HOGENOM" id="CLU_216970_0_0_6"/>
<protein>
    <submittedName>
        <fullName evidence="1">Uncharacterized protein</fullName>
    </submittedName>
</protein>
<dbReference type="EMBL" id="DS990136">
    <property type="protein sequence ID" value="EET22338.1"/>
    <property type="molecule type" value="Genomic_DNA"/>
</dbReference>
<dbReference type="AlphaFoldDB" id="A0A0X1KVP2"/>
<accession>A0A0X1KVP2</accession>
<dbReference type="Proteomes" id="UP000004687">
    <property type="component" value="Unassembled WGS sequence"/>
</dbReference>